<comment type="similarity">
    <text evidence="8">Belongs to the TRAP transporter small permease family.</text>
</comment>
<dbReference type="EMBL" id="DXBY01000238">
    <property type="protein sequence ID" value="HIZ36840.1"/>
    <property type="molecule type" value="Genomic_DNA"/>
</dbReference>
<protein>
    <submittedName>
        <fullName evidence="12">TRAP transporter small permease</fullName>
    </submittedName>
</protein>
<organism evidence="12 13">
    <name type="scientific">Candidatus Ruania gallistercoris</name>
    <dbReference type="NCBI Taxonomy" id="2838746"/>
    <lineage>
        <taxon>Bacteria</taxon>
        <taxon>Bacillati</taxon>
        <taxon>Actinomycetota</taxon>
        <taxon>Actinomycetes</taxon>
        <taxon>Micrococcales</taxon>
        <taxon>Ruaniaceae</taxon>
        <taxon>Ruania</taxon>
    </lineage>
</organism>
<dbReference type="PANTHER" id="PTHR35011">
    <property type="entry name" value="2,3-DIKETO-L-GULONATE TRAP TRANSPORTER SMALL PERMEASE PROTEIN YIAM"/>
    <property type="match status" value="1"/>
</dbReference>
<dbReference type="GO" id="GO:0022857">
    <property type="term" value="F:transmembrane transporter activity"/>
    <property type="evidence" value="ECO:0007669"/>
    <property type="project" value="TreeGrafter"/>
</dbReference>
<dbReference type="GO" id="GO:0005886">
    <property type="term" value="C:plasma membrane"/>
    <property type="evidence" value="ECO:0007669"/>
    <property type="project" value="UniProtKB-SubCell"/>
</dbReference>
<evidence type="ECO:0000256" key="9">
    <source>
        <dbReference type="SAM" id="MobiDB-lite"/>
    </source>
</evidence>
<dbReference type="PANTHER" id="PTHR35011:SF2">
    <property type="entry name" value="2,3-DIKETO-L-GULONATE TRAP TRANSPORTER SMALL PERMEASE PROTEIN YIAM"/>
    <property type="match status" value="1"/>
</dbReference>
<keyword evidence="6 10" id="KW-1133">Transmembrane helix</keyword>
<sequence>MTGNESAAAAQPPEHDVGVDQDPTIPDRLEERSQVYHALVVAERVFAVALFAALFITVLLQVFTRYALGLPLPWTEEVARYLLIWTTFIAAAYVGARRLHIAVDLLVARLRPAAATAVDVIAQLVVIVTCVILTAGATSAAYRLADVTSPATNTPMWLVYGSAVLGFGLIGLHSCAAVYMDFRFKDAGPDAIEGLERGSAF</sequence>
<name>A0A9D2EGB7_9MICO</name>
<evidence type="ECO:0000313" key="12">
    <source>
        <dbReference type="EMBL" id="HIZ36840.1"/>
    </source>
</evidence>
<evidence type="ECO:0000256" key="4">
    <source>
        <dbReference type="ARBA" id="ARBA00022519"/>
    </source>
</evidence>
<dbReference type="Pfam" id="PF04290">
    <property type="entry name" value="DctQ"/>
    <property type="match status" value="1"/>
</dbReference>
<dbReference type="GO" id="GO:0015740">
    <property type="term" value="P:C4-dicarboxylate transport"/>
    <property type="evidence" value="ECO:0007669"/>
    <property type="project" value="TreeGrafter"/>
</dbReference>
<proteinExistence type="inferred from homology"/>
<feature type="domain" description="Tripartite ATP-independent periplasmic transporters DctQ component" evidence="11">
    <location>
        <begin position="55"/>
        <end position="183"/>
    </location>
</feature>
<gene>
    <name evidence="12" type="ORF">H9815_13785</name>
</gene>
<evidence type="ECO:0000256" key="3">
    <source>
        <dbReference type="ARBA" id="ARBA00022475"/>
    </source>
</evidence>
<feature type="transmembrane region" description="Helical" evidence="10">
    <location>
        <begin position="45"/>
        <end position="66"/>
    </location>
</feature>
<evidence type="ECO:0000256" key="6">
    <source>
        <dbReference type="ARBA" id="ARBA00022989"/>
    </source>
</evidence>
<keyword evidence="4" id="KW-0997">Cell inner membrane</keyword>
<keyword evidence="2" id="KW-0813">Transport</keyword>
<feature type="transmembrane region" description="Helical" evidence="10">
    <location>
        <begin position="78"/>
        <end position="96"/>
    </location>
</feature>
<feature type="transmembrane region" description="Helical" evidence="10">
    <location>
        <begin position="157"/>
        <end position="179"/>
    </location>
</feature>
<feature type="transmembrane region" description="Helical" evidence="10">
    <location>
        <begin position="117"/>
        <end position="137"/>
    </location>
</feature>
<dbReference type="AlphaFoldDB" id="A0A9D2EGB7"/>
<reference evidence="12" key="2">
    <citation type="submission" date="2021-04" db="EMBL/GenBank/DDBJ databases">
        <authorList>
            <person name="Gilroy R."/>
        </authorList>
    </citation>
    <scope>NUCLEOTIDE SEQUENCE</scope>
    <source>
        <strain evidence="12">ChiGjej4B4-7305</strain>
    </source>
</reference>
<evidence type="ECO:0000313" key="13">
    <source>
        <dbReference type="Proteomes" id="UP000824037"/>
    </source>
</evidence>
<evidence type="ECO:0000259" key="11">
    <source>
        <dbReference type="Pfam" id="PF04290"/>
    </source>
</evidence>
<dbReference type="Proteomes" id="UP000824037">
    <property type="component" value="Unassembled WGS sequence"/>
</dbReference>
<comment type="subcellular location">
    <subcellularLocation>
        <location evidence="1">Cell inner membrane</location>
        <topology evidence="1">Multi-pass membrane protein</topology>
    </subcellularLocation>
</comment>
<keyword evidence="5 10" id="KW-0812">Transmembrane</keyword>
<comment type="caution">
    <text evidence="12">The sequence shown here is derived from an EMBL/GenBank/DDBJ whole genome shotgun (WGS) entry which is preliminary data.</text>
</comment>
<evidence type="ECO:0000256" key="7">
    <source>
        <dbReference type="ARBA" id="ARBA00023136"/>
    </source>
</evidence>
<keyword evidence="3" id="KW-1003">Cell membrane</keyword>
<evidence type="ECO:0000256" key="10">
    <source>
        <dbReference type="SAM" id="Phobius"/>
    </source>
</evidence>
<evidence type="ECO:0000256" key="2">
    <source>
        <dbReference type="ARBA" id="ARBA00022448"/>
    </source>
</evidence>
<evidence type="ECO:0000256" key="5">
    <source>
        <dbReference type="ARBA" id="ARBA00022692"/>
    </source>
</evidence>
<accession>A0A9D2EGB7</accession>
<keyword evidence="7 10" id="KW-0472">Membrane</keyword>
<dbReference type="InterPro" id="IPR007387">
    <property type="entry name" value="TRAP_DctQ"/>
</dbReference>
<reference evidence="12" key="1">
    <citation type="journal article" date="2021" name="PeerJ">
        <title>Extensive microbial diversity within the chicken gut microbiome revealed by metagenomics and culture.</title>
        <authorList>
            <person name="Gilroy R."/>
            <person name="Ravi A."/>
            <person name="Getino M."/>
            <person name="Pursley I."/>
            <person name="Horton D.L."/>
            <person name="Alikhan N.F."/>
            <person name="Baker D."/>
            <person name="Gharbi K."/>
            <person name="Hall N."/>
            <person name="Watson M."/>
            <person name="Adriaenssens E.M."/>
            <person name="Foster-Nyarko E."/>
            <person name="Jarju S."/>
            <person name="Secka A."/>
            <person name="Antonio M."/>
            <person name="Oren A."/>
            <person name="Chaudhuri R.R."/>
            <person name="La Ragione R."/>
            <person name="Hildebrand F."/>
            <person name="Pallen M.J."/>
        </authorList>
    </citation>
    <scope>NUCLEOTIDE SEQUENCE</scope>
    <source>
        <strain evidence="12">ChiGjej4B4-7305</strain>
    </source>
</reference>
<feature type="region of interest" description="Disordered" evidence="9">
    <location>
        <begin position="1"/>
        <end position="23"/>
    </location>
</feature>
<evidence type="ECO:0000256" key="8">
    <source>
        <dbReference type="ARBA" id="ARBA00038436"/>
    </source>
</evidence>
<evidence type="ECO:0000256" key="1">
    <source>
        <dbReference type="ARBA" id="ARBA00004429"/>
    </source>
</evidence>
<dbReference type="InterPro" id="IPR055348">
    <property type="entry name" value="DctQ"/>
</dbReference>